<proteinExistence type="predicted"/>
<dbReference type="AlphaFoldDB" id="X1IQQ8"/>
<organism evidence="1">
    <name type="scientific">marine sediment metagenome</name>
    <dbReference type="NCBI Taxonomy" id="412755"/>
    <lineage>
        <taxon>unclassified sequences</taxon>
        <taxon>metagenomes</taxon>
        <taxon>ecological metagenomes</taxon>
    </lineage>
</organism>
<reference evidence="1" key="1">
    <citation type="journal article" date="2014" name="Front. Microbiol.">
        <title>High frequency of phylogenetically diverse reductive dehalogenase-homologous genes in deep subseafloor sedimentary metagenomes.</title>
        <authorList>
            <person name="Kawai M."/>
            <person name="Futagami T."/>
            <person name="Toyoda A."/>
            <person name="Takaki Y."/>
            <person name="Nishi S."/>
            <person name="Hori S."/>
            <person name="Arai W."/>
            <person name="Tsubouchi T."/>
            <person name="Morono Y."/>
            <person name="Uchiyama I."/>
            <person name="Ito T."/>
            <person name="Fujiyama A."/>
            <person name="Inagaki F."/>
            <person name="Takami H."/>
        </authorList>
    </citation>
    <scope>NUCLEOTIDE SEQUENCE</scope>
    <source>
        <strain evidence="1">Expedition CK06-06</strain>
    </source>
</reference>
<accession>X1IQQ8</accession>
<sequence length="55" mass="6260">IEFAYIPEIEVIDIIQDLENLIEKVSGNAEVIPEALLRMIRIQQVIIKILRGEAS</sequence>
<gene>
    <name evidence="1" type="ORF">S03H2_66839</name>
</gene>
<comment type="caution">
    <text evidence="1">The sequence shown here is derived from an EMBL/GenBank/DDBJ whole genome shotgun (WGS) entry which is preliminary data.</text>
</comment>
<protein>
    <submittedName>
        <fullName evidence="1">Uncharacterized protein</fullName>
    </submittedName>
</protein>
<feature type="non-terminal residue" evidence="1">
    <location>
        <position position="1"/>
    </location>
</feature>
<dbReference type="EMBL" id="BARU01043686">
    <property type="protein sequence ID" value="GAH84017.1"/>
    <property type="molecule type" value="Genomic_DNA"/>
</dbReference>
<name>X1IQQ8_9ZZZZ</name>
<evidence type="ECO:0000313" key="1">
    <source>
        <dbReference type="EMBL" id="GAH84017.1"/>
    </source>
</evidence>